<sequence>MSESTQQCWLVEREFGARNIVTIIYATPDGSRYQQRERSSTSLRTGSPVTAAVEVTASDLEDVTDEETRERYATEAQRTAEQYDPDDSI</sequence>
<organism evidence="3 4">
    <name type="scientific">Natronolimnobius baerhuensis</name>
    <dbReference type="NCBI Taxonomy" id="253108"/>
    <lineage>
        <taxon>Archaea</taxon>
        <taxon>Methanobacteriati</taxon>
        <taxon>Methanobacteriota</taxon>
        <taxon>Stenosarchaea group</taxon>
        <taxon>Halobacteria</taxon>
        <taxon>Halobacteriales</taxon>
        <taxon>Natrialbaceae</taxon>
        <taxon>Natronolimnobius</taxon>
    </lineage>
</organism>
<dbReference type="Pfam" id="PF25921">
    <property type="entry name" value="DUF7967"/>
    <property type="match status" value="1"/>
</dbReference>
<accession>A0A202E5B6</accession>
<dbReference type="AlphaFoldDB" id="A0A202E5B6"/>
<keyword evidence="4" id="KW-1185">Reference proteome</keyword>
<dbReference type="OrthoDB" id="156620at2157"/>
<dbReference type="EMBL" id="MWPH01000003">
    <property type="protein sequence ID" value="OVE83378.1"/>
    <property type="molecule type" value="Genomic_DNA"/>
</dbReference>
<proteinExistence type="predicted"/>
<evidence type="ECO:0000313" key="4">
    <source>
        <dbReference type="Proteomes" id="UP000196084"/>
    </source>
</evidence>
<dbReference type="InterPro" id="IPR058273">
    <property type="entry name" value="DUF7967"/>
</dbReference>
<evidence type="ECO:0000313" key="3">
    <source>
        <dbReference type="EMBL" id="OVE83378.1"/>
    </source>
</evidence>
<evidence type="ECO:0000259" key="2">
    <source>
        <dbReference type="Pfam" id="PF25921"/>
    </source>
</evidence>
<evidence type="ECO:0000256" key="1">
    <source>
        <dbReference type="SAM" id="MobiDB-lite"/>
    </source>
</evidence>
<dbReference type="Proteomes" id="UP000196084">
    <property type="component" value="Unassembled WGS sequence"/>
</dbReference>
<feature type="region of interest" description="Disordered" evidence="1">
    <location>
        <begin position="56"/>
        <end position="89"/>
    </location>
</feature>
<feature type="domain" description="DUF7967" evidence="2">
    <location>
        <begin position="3"/>
        <end position="89"/>
    </location>
</feature>
<comment type="caution">
    <text evidence="3">The sequence shown here is derived from an EMBL/GenBank/DDBJ whole genome shotgun (WGS) entry which is preliminary data.</text>
</comment>
<gene>
    <name evidence="3" type="ORF">B2G88_13025</name>
</gene>
<protein>
    <recommendedName>
        <fullName evidence="2">DUF7967 domain-containing protein</fullName>
    </recommendedName>
</protein>
<dbReference type="RefSeq" id="WP_054863710.1">
    <property type="nucleotide sequence ID" value="NZ_MWPH01000003.1"/>
</dbReference>
<name>A0A202E5B6_9EURY</name>
<feature type="region of interest" description="Disordered" evidence="1">
    <location>
        <begin position="30"/>
        <end position="49"/>
    </location>
</feature>
<reference evidence="3 4" key="1">
    <citation type="submission" date="2017-02" db="EMBL/GenBank/DDBJ databases">
        <title>Natronthermophilus aegyptiacus gen. nov.,sp. nov., an aerobic, extremely halophilic alkalithermophilic archaeon isolated from the athalassohaline Wadi An Natrun, Egypt.</title>
        <authorList>
            <person name="Zhao B."/>
        </authorList>
    </citation>
    <scope>NUCLEOTIDE SEQUENCE [LARGE SCALE GENOMIC DNA]</scope>
    <source>
        <strain evidence="3 4">CGMCC 1.3597</strain>
    </source>
</reference>